<protein>
    <submittedName>
        <fullName evidence="1">Uncharacterized protein</fullName>
    </submittedName>
</protein>
<sequence>MRGCVCAGDIELLQAALPSSMPADLREVGRSGELEDGSGAAAKLPAVVAAVELRELLHATPLPPICARWGGWRAQIEERLGVP</sequence>
<proteinExistence type="predicted"/>
<evidence type="ECO:0000313" key="2">
    <source>
        <dbReference type="Proteomes" id="UP000007015"/>
    </source>
</evidence>
<evidence type="ECO:0000313" key="1">
    <source>
        <dbReference type="EMBL" id="EEC69077.1"/>
    </source>
</evidence>
<accession>B8BP29</accession>
<dbReference type="Gramene" id="BGIOSGA037223-TA">
    <property type="protein sequence ID" value="BGIOSGA037223-PA"/>
    <property type="gene ID" value="BGIOSGA037223"/>
</dbReference>
<dbReference type="EMBL" id="CM000137">
    <property type="protein sequence ID" value="EEC69077.1"/>
    <property type="molecule type" value="Genomic_DNA"/>
</dbReference>
<gene>
    <name evidence="1" type="ORF">OsI_37954</name>
</gene>
<organism evidence="1 2">
    <name type="scientific">Oryza sativa subsp. indica</name>
    <name type="common">Rice</name>
    <dbReference type="NCBI Taxonomy" id="39946"/>
    <lineage>
        <taxon>Eukaryota</taxon>
        <taxon>Viridiplantae</taxon>
        <taxon>Streptophyta</taxon>
        <taxon>Embryophyta</taxon>
        <taxon>Tracheophyta</taxon>
        <taxon>Spermatophyta</taxon>
        <taxon>Magnoliopsida</taxon>
        <taxon>Liliopsida</taxon>
        <taxon>Poales</taxon>
        <taxon>Poaceae</taxon>
        <taxon>BOP clade</taxon>
        <taxon>Oryzoideae</taxon>
        <taxon>Oryzeae</taxon>
        <taxon>Oryzinae</taxon>
        <taxon>Oryza</taxon>
        <taxon>Oryza sativa</taxon>
    </lineage>
</organism>
<dbReference type="AlphaFoldDB" id="B8BP29"/>
<name>B8BP29_ORYSI</name>
<keyword evidence="2" id="KW-1185">Reference proteome</keyword>
<dbReference type="Proteomes" id="UP000007015">
    <property type="component" value="Chromosome 12"/>
</dbReference>
<dbReference type="HOGENOM" id="CLU_2546625_0_0_1"/>
<reference evidence="1 2" key="1">
    <citation type="journal article" date="2005" name="PLoS Biol.">
        <title>The genomes of Oryza sativa: a history of duplications.</title>
        <authorList>
            <person name="Yu J."/>
            <person name="Wang J."/>
            <person name="Lin W."/>
            <person name="Li S."/>
            <person name="Li H."/>
            <person name="Zhou J."/>
            <person name="Ni P."/>
            <person name="Dong W."/>
            <person name="Hu S."/>
            <person name="Zeng C."/>
            <person name="Zhang J."/>
            <person name="Zhang Y."/>
            <person name="Li R."/>
            <person name="Xu Z."/>
            <person name="Li S."/>
            <person name="Li X."/>
            <person name="Zheng H."/>
            <person name="Cong L."/>
            <person name="Lin L."/>
            <person name="Yin J."/>
            <person name="Geng J."/>
            <person name="Li G."/>
            <person name="Shi J."/>
            <person name="Liu J."/>
            <person name="Lv H."/>
            <person name="Li J."/>
            <person name="Wang J."/>
            <person name="Deng Y."/>
            <person name="Ran L."/>
            <person name="Shi X."/>
            <person name="Wang X."/>
            <person name="Wu Q."/>
            <person name="Li C."/>
            <person name="Ren X."/>
            <person name="Wang J."/>
            <person name="Wang X."/>
            <person name="Li D."/>
            <person name="Liu D."/>
            <person name="Zhang X."/>
            <person name="Ji Z."/>
            <person name="Zhao W."/>
            <person name="Sun Y."/>
            <person name="Zhang Z."/>
            <person name="Bao J."/>
            <person name="Han Y."/>
            <person name="Dong L."/>
            <person name="Ji J."/>
            <person name="Chen P."/>
            <person name="Wu S."/>
            <person name="Liu J."/>
            <person name="Xiao Y."/>
            <person name="Bu D."/>
            <person name="Tan J."/>
            <person name="Yang L."/>
            <person name="Ye C."/>
            <person name="Zhang J."/>
            <person name="Xu J."/>
            <person name="Zhou Y."/>
            <person name="Yu Y."/>
            <person name="Zhang B."/>
            <person name="Zhuang S."/>
            <person name="Wei H."/>
            <person name="Liu B."/>
            <person name="Lei M."/>
            <person name="Yu H."/>
            <person name="Li Y."/>
            <person name="Xu H."/>
            <person name="Wei S."/>
            <person name="He X."/>
            <person name="Fang L."/>
            <person name="Zhang Z."/>
            <person name="Zhang Y."/>
            <person name="Huang X."/>
            <person name="Su Z."/>
            <person name="Tong W."/>
            <person name="Li J."/>
            <person name="Tong Z."/>
            <person name="Li S."/>
            <person name="Ye J."/>
            <person name="Wang L."/>
            <person name="Fang L."/>
            <person name="Lei T."/>
            <person name="Chen C."/>
            <person name="Chen H."/>
            <person name="Xu Z."/>
            <person name="Li H."/>
            <person name="Huang H."/>
            <person name="Zhang F."/>
            <person name="Xu H."/>
            <person name="Li N."/>
            <person name="Zhao C."/>
            <person name="Li S."/>
            <person name="Dong L."/>
            <person name="Huang Y."/>
            <person name="Li L."/>
            <person name="Xi Y."/>
            <person name="Qi Q."/>
            <person name="Li W."/>
            <person name="Zhang B."/>
            <person name="Hu W."/>
            <person name="Zhang Y."/>
            <person name="Tian X."/>
            <person name="Jiao Y."/>
            <person name="Liang X."/>
            <person name="Jin J."/>
            <person name="Gao L."/>
            <person name="Zheng W."/>
            <person name="Hao B."/>
            <person name="Liu S."/>
            <person name="Wang W."/>
            <person name="Yuan L."/>
            <person name="Cao M."/>
            <person name="McDermott J."/>
            <person name="Samudrala R."/>
            <person name="Wang J."/>
            <person name="Wong G.K."/>
            <person name="Yang H."/>
        </authorList>
    </citation>
    <scope>NUCLEOTIDE SEQUENCE [LARGE SCALE GENOMIC DNA]</scope>
    <source>
        <strain evidence="2">cv. 93-11</strain>
    </source>
</reference>